<dbReference type="EMBL" id="HBIJ01016706">
    <property type="protein sequence ID" value="CAE0370366.1"/>
    <property type="molecule type" value="Transcribed_RNA"/>
</dbReference>
<name>A0A7S3K2A1_9STRA</name>
<evidence type="ECO:0000313" key="2">
    <source>
        <dbReference type="EMBL" id="CAE0370366.1"/>
    </source>
</evidence>
<feature type="signal peptide" evidence="1">
    <location>
        <begin position="1"/>
        <end position="17"/>
    </location>
</feature>
<gene>
    <name evidence="2" type="ORF">ALAG00032_LOCUS11143</name>
</gene>
<sequence length="233" mass="27493">MFRVLFVLLLFTCLARGLSEGGEEAYWRRQSERNLNTREILPYQTIVTLSDFRSGSTLFVDKLNNCRGDMVLELFGDIAIPTYQQFANRLESGGKFLKLQRTEFYRHYPFIYYYLKHHHHDRSSLLIVILERKLVLEQYYSWKNLESARTNPQAFRGVNLAHGMSAEQKRDLGVSVNLVDYQAYRKMTETYFRDLRELCYYEDLNCVHVYYEELEHLENVAGHSLACQSKVVG</sequence>
<proteinExistence type="predicted"/>
<evidence type="ECO:0000256" key="1">
    <source>
        <dbReference type="SAM" id="SignalP"/>
    </source>
</evidence>
<protein>
    <submittedName>
        <fullName evidence="2">Uncharacterized protein</fullName>
    </submittedName>
</protein>
<reference evidence="2" key="1">
    <citation type="submission" date="2021-01" db="EMBL/GenBank/DDBJ databases">
        <authorList>
            <person name="Corre E."/>
            <person name="Pelletier E."/>
            <person name="Niang G."/>
            <person name="Scheremetjew M."/>
            <person name="Finn R."/>
            <person name="Kale V."/>
            <person name="Holt S."/>
            <person name="Cochrane G."/>
            <person name="Meng A."/>
            <person name="Brown T."/>
            <person name="Cohen L."/>
        </authorList>
    </citation>
    <scope>NUCLEOTIDE SEQUENCE</scope>
    <source>
        <strain evidence="2">CCMP1510</strain>
    </source>
</reference>
<accession>A0A7S3K2A1</accession>
<dbReference type="AlphaFoldDB" id="A0A7S3K2A1"/>
<organism evidence="2">
    <name type="scientific">Aureoumbra lagunensis</name>
    <dbReference type="NCBI Taxonomy" id="44058"/>
    <lineage>
        <taxon>Eukaryota</taxon>
        <taxon>Sar</taxon>
        <taxon>Stramenopiles</taxon>
        <taxon>Ochrophyta</taxon>
        <taxon>Pelagophyceae</taxon>
        <taxon>Pelagomonadales</taxon>
        <taxon>Aureoumbra</taxon>
    </lineage>
</organism>
<keyword evidence="1" id="KW-0732">Signal</keyword>
<feature type="chain" id="PRO_5031108746" evidence="1">
    <location>
        <begin position="18"/>
        <end position="233"/>
    </location>
</feature>